<dbReference type="Pfam" id="PF00083">
    <property type="entry name" value="Sugar_tr"/>
    <property type="match status" value="1"/>
</dbReference>
<dbReference type="PROSITE" id="PS50850">
    <property type="entry name" value="MFS"/>
    <property type="match status" value="1"/>
</dbReference>
<reference evidence="7 8" key="1">
    <citation type="submission" date="2019-03" db="EMBL/GenBank/DDBJ databases">
        <title>Genomic Encyclopedia of Type Strains, Phase IV (KMG-IV): sequencing the most valuable type-strain genomes for metagenomic binning, comparative biology and taxonomic classification.</title>
        <authorList>
            <person name="Goeker M."/>
        </authorList>
    </citation>
    <scope>NUCLEOTIDE SEQUENCE [LARGE SCALE GENOMIC DNA]</scope>
    <source>
        <strain evidence="7 8">DSM 15505</strain>
    </source>
</reference>
<feature type="transmembrane region" description="Helical" evidence="5">
    <location>
        <begin position="267"/>
        <end position="285"/>
    </location>
</feature>
<dbReference type="GO" id="GO:0022857">
    <property type="term" value="F:transmembrane transporter activity"/>
    <property type="evidence" value="ECO:0007669"/>
    <property type="project" value="InterPro"/>
</dbReference>
<evidence type="ECO:0000259" key="6">
    <source>
        <dbReference type="PROSITE" id="PS50850"/>
    </source>
</evidence>
<evidence type="ECO:0000256" key="2">
    <source>
        <dbReference type="ARBA" id="ARBA00022692"/>
    </source>
</evidence>
<dbReference type="SUPFAM" id="SSF103473">
    <property type="entry name" value="MFS general substrate transporter"/>
    <property type="match status" value="1"/>
</dbReference>
<dbReference type="RefSeq" id="WP_133734903.1">
    <property type="nucleotide sequence ID" value="NZ_SOAX01000001.1"/>
</dbReference>
<name>A0A4V3ERF5_9GAMM</name>
<dbReference type="InterPro" id="IPR011701">
    <property type="entry name" value="MFS"/>
</dbReference>
<dbReference type="InterPro" id="IPR005828">
    <property type="entry name" value="MFS_sugar_transport-like"/>
</dbReference>
<comment type="caution">
    <text evidence="7">The sequence shown here is derived from an EMBL/GenBank/DDBJ whole genome shotgun (WGS) entry which is preliminary data.</text>
</comment>
<feature type="domain" description="Major facilitator superfamily (MFS) profile" evidence="6">
    <location>
        <begin position="3"/>
        <end position="382"/>
    </location>
</feature>
<dbReference type="GO" id="GO:0005886">
    <property type="term" value="C:plasma membrane"/>
    <property type="evidence" value="ECO:0007669"/>
    <property type="project" value="TreeGrafter"/>
</dbReference>
<dbReference type="PANTHER" id="PTHR23521">
    <property type="entry name" value="TRANSPORTER MFS SUPERFAMILY"/>
    <property type="match status" value="1"/>
</dbReference>
<dbReference type="CDD" id="cd17477">
    <property type="entry name" value="MFS_YcaD_like"/>
    <property type="match status" value="1"/>
</dbReference>
<feature type="transmembrane region" description="Helical" evidence="5">
    <location>
        <begin position="291"/>
        <end position="313"/>
    </location>
</feature>
<feature type="transmembrane region" description="Helical" evidence="5">
    <location>
        <begin position="237"/>
        <end position="255"/>
    </location>
</feature>
<feature type="transmembrane region" description="Helical" evidence="5">
    <location>
        <begin position="131"/>
        <end position="150"/>
    </location>
</feature>
<dbReference type="Gene3D" id="1.20.1250.20">
    <property type="entry name" value="MFS general substrate transporter like domains"/>
    <property type="match status" value="2"/>
</dbReference>
<keyword evidence="2 5" id="KW-0812">Transmembrane</keyword>
<evidence type="ECO:0000256" key="4">
    <source>
        <dbReference type="ARBA" id="ARBA00023136"/>
    </source>
</evidence>
<sequence>MVREFWVSITALLVSIAVLLLGVGLMGTLLSVRLNFEAMHPQTKGLVLSAYYIGLVIGSQQAGRVIRQAGHIRAFAIFAALSTVAILLQGLYVAAVSWFLLRVLVGFSISGIYMVVESWLNERADSRSRGVVFSVYQIITYAAIGAGQLLMHLGDPMMPDLFMIVGLLFALCLVPVALSRASNPPEPLPHASMALGAAWRGSRLAVITCVGAGILSGAAFTLVPIAVLGMGLSVDEVAPVMAGLILGGVVLQWPIGHYSDRYGRRPLIFIVGIAAALVALSPVYVGVTYSHWLLVGKGVLLGGLVFTLYPLAVSLANDTVPGGNFVAVSGALIFLWGIGAAVSPILGGYVIAHTPPGGVFVYMAVVSGIVAAAAMATEQRYIRMRNPFRTMGRSSAVVLEMDPRAHEFEDEEDTPEWFSSSGP</sequence>
<dbReference type="InterPro" id="IPR036259">
    <property type="entry name" value="MFS_trans_sf"/>
</dbReference>
<evidence type="ECO:0000256" key="3">
    <source>
        <dbReference type="ARBA" id="ARBA00022989"/>
    </source>
</evidence>
<dbReference type="EMBL" id="SOAX01000001">
    <property type="protein sequence ID" value="TDT44528.1"/>
    <property type="molecule type" value="Genomic_DNA"/>
</dbReference>
<feature type="transmembrane region" description="Helical" evidence="5">
    <location>
        <begin position="325"/>
        <end position="351"/>
    </location>
</feature>
<dbReference type="Pfam" id="PF07690">
    <property type="entry name" value="MFS_1"/>
    <property type="match status" value="1"/>
</dbReference>
<dbReference type="OrthoDB" id="9810614at2"/>
<proteinExistence type="predicted"/>
<evidence type="ECO:0000313" key="7">
    <source>
        <dbReference type="EMBL" id="TDT44528.1"/>
    </source>
</evidence>
<dbReference type="PANTHER" id="PTHR23521:SF3">
    <property type="entry name" value="MFS TRANSPORTER"/>
    <property type="match status" value="1"/>
</dbReference>
<keyword evidence="8" id="KW-1185">Reference proteome</keyword>
<protein>
    <submittedName>
        <fullName evidence="7">Putative MFS family arabinose efflux permease</fullName>
    </submittedName>
</protein>
<keyword evidence="3 5" id="KW-1133">Transmembrane helix</keyword>
<feature type="transmembrane region" description="Helical" evidence="5">
    <location>
        <begin position="162"/>
        <end position="183"/>
    </location>
</feature>
<dbReference type="InterPro" id="IPR047200">
    <property type="entry name" value="MFS_YcaD-like"/>
</dbReference>
<dbReference type="Proteomes" id="UP000295830">
    <property type="component" value="Unassembled WGS sequence"/>
</dbReference>
<keyword evidence="4 5" id="KW-0472">Membrane</keyword>
<feature type="transmembrane region" description="Helical" evidence="5">
    <location>
        <begin position="6"/>
        <end position="32"/>
    </location>
</feature>
<dbReference type="InterPro" id="IPR020846">
    <property type="entry name" value="MFS_dom"/>
</dbReference>
<feature type="transmembrane region" description="Helical" evidence="5">
    <location>
        <begin position="74"/>
        <end position="93"/>
    </location>
</feature>
<evidence type="ECO:0000256" key="5">
    <source>
        <dbReference type="SAM" id="Phobius"/>
    </source>
</evidence>
<dbReference type="AlphaFoldDB" id="A0A4V3ERF5"/>
<feature type="transmembrane region" description="Helical" evidence="5">
    <location>
        <begin position="99"/>
        <end position="119"/>
    </location>
</feature>
<feature type="transmembrane region" description="Helical" evidence="5">
    <location>
        <begin position="204"/>
        <end position="231"/>
    </location>
</feature>
<organism evidence="7 8">
    <name type="scientific">Halospina denitrificans</name>
    <dbReference type="NCBI Taxonomy" id="332522"/>
    <lineage>
        <taxon>Bacteria</taxon>
        <taxon>Pseudomonadati</taxon>
        <taxon>Pseudomonadota</taxon>
        <taxon>Gammaproteobacteria</taxon>
        <taxon>Halospina</taxon>
    </lineage>
</organism>
<feature type="transmembrane region" description="Helical" evidence="5">
    <location>
        <begin position="357"/>
        <end position="376"/>
    </location>
</feature>
<evidence type="ECO:0000313" key="8">
    <source>
        <dbReference type="Proteomes" id="UP000295830"/>
    </source>
</evidence>
<gene>
    <name evidence="7" type="ORF">DES49_0638</name>
</gene>
<accession>A0A4V3ERF5</accession>
<evidence type="ECO:0000256" key="1">
    <source>
        <dbReference type="ARBA" id="ARBA00004370"/>
    </source>
</evidence>
<comment type="subcellular location">
    <subcellularLocation>
        <location evidence="1">Membrane</location>
    </subcellularLocation>
</comment>